<evidence type="ECO:0000256" key="6">
    <source>
        <dbReference type="SAM" id="MobiDB-lite"/>
    </source>
</evidence>
<dbReference type="AlphaFoldDB" id="A0A2T3AK35"/>
<protein>
    <submittedName>
        <fullName evidence="7">RNA polymerase I associated factor, A49-like protein</fullName>
    </submittedName>
</protein>
<dbReference type="GO" id="GO:0000428">
    <property type="term" value="C:DNA-directed RNA polymerase complex"/>
    <property type="evidence" value="ECO:0007669"/>
    <property type="project" value="UniProtKB-KW"/>
</dbReference>
<evidence type="ECO:0000256" key="4">
    <source>
        <dbReference type="ARBA" id="ARBA00023163"/>
    </source>
</evidence>
<comment type="similarity">
    <text evidence="2">Belongs to the eukaryotic RPA49/POLR1E RNA polymerase subunit family.</text>
</comment>
<dbReference type="Proteomes" id="UP000241462">
    <property type="component" value="Unassembled WGS sequence"/>
</dbReference>
<name>A0A2T3AK35_9PEZI</name>
<dbReference type="InterPro" id="IPR009668">
    <property type="entry name" value="RNA_pol-assoc_fac_A49-like"/>
</dbReference>
<evidence type="ECO:0000256" key="2">
    <source>
        <dbReference type="ARBA" id="ARBA00009430"/>
    </source>
</evidence>
<comment type="subcellular location">
    <subcellularLocation>
        <location evidence="1">Nucleus</location>
        <location evidence="1">Nucleolus</location>
    </subcellularLocation>
</comment>
<dbReference type="GO" id="GO:0005730">
    <property type="term" value="C:nucleolus"/>
    <property type="evidence" value="ECO:0007669"/>
    <property type="project" value="UniProtKB-SubCell"/>
</dbReference>
<dbReference type="GO" id="GO:0003677">
    <property type="term" value="F:DNA binding"/>
    <property type="evidence" value="ECO:0007669"/>
    <property type="project" value="InterPro"/>
</dbReference>
<dbReference type="GO" id="GO:0006351">
    <property type="term" value="P:DNA-templated transcription"/>
    <property type="evidence" value="ECO:0007669"/>
    <property type="project" value="InterPro"/>
</dbReference>
<evidence type="ECO:0000313" key="8">
    <source>
        <dbReference type="Proteomes" id="UP000241462"/>
    </source>
</evidence>
<reference evidence="7 8" key="1">
    <citation type="journal article" date="2018" name="Mycol. Prog.">
        <title>Coniella lustricola, a new species from submerged detritus.</title>
        <authorList>
            <person name="Raudabaugh D.B."/>
            <person name="Iturriaga T."/>
            <person name="Carver A."/>
            <person name="Mondo S."/>
            <person name="Pangilinan J."/>
            <person name="Lipzen A."/>
            <person name="He G."/>
            <person name="Amirebrahimi M."/>
            <person name="Grigoriev I.V."/>
            <person name="Miller A.N."/>
        </authorList>
    </citation>
    <scope>NUCLEOTIDE SEQUENCE [LARGE SCALE GENOMIC DNA]</scope>
    <source>
        <strain evidence="7 8">B22-T-1</strain>
    </source>
</reference>
<gene>
    <name evidence="7" type="ORF">BD289DRAFT_423043</name>
</gene>
<dbReference type="InParanoid" id="A0A2T3AK35"/>
<feature type="compositionally biased region" description="Polar residues" evidence="6">
    <location>
        <begin position="26"/>
        <end position="40"/>
    </location>
</feature>
<keyword evidence="3" id="KW-0240">DNA-directed RNA polymerase</keyword>
<keyword evidence="8" id="KW-1185">Reference proteome</keyword>
<evidence type="ECO:0000256" key="1">
    <source>
        <dbReference type="ARBA" id="ARBA00004604"/>
    </source>
</evidence>
<feature type="region of interest" description="Disordered" evidence="6">
    <location>
        <begin position="1"/>
        <end position="47"/>
    </location>
</feature>
<evidence type="ECO:0000313" key="7">
    <source>
        <dbReference type="EMBL" id="PSS00961.1"/>
    </source>
</evidence>
<accession>A0A2T3AK35</accession>
<sequence>MAEAASKKRKSNDVHVSEKKSKKNKTAPNSTASSQNRAINVSSVVQSRVSPPVIATAPGISVAQDAIFSTYARRPSKRPRHRSDDILLHSSSHRTLDYTAREDKPKDGQPLLKHYVGLFDPATGQLQLVEAKKMVVRGAVRAQEAAEADMQAQDMKQTMYEQRTDLGQAFGTKKAKKALAAVIENAIDPHKAQNGGPPVLDAAEKALMASMKMQAMSVPTREDLQSAIDSGKPVPRGNFEADEIQDVYKPEELIGKDILELIQVNDWMQAVKKNENVELRSRFVANRLRRIGSGDNAVARLRLLRYTYFLLLMLATSRKGKDRGSLEILKKDKLQEQLAPAPPPVIESIRRKFTEGGIMRKPHIDLLTTHLCAFACILDNYETNSWDLKEDLKLEQKEMNQYFMEIGARIAKRKSEDGRAAQFGVLKLPLVFPKMRLGKR</sequence>
<keyword evidence="4" id="KW-0804">Transcription</keyword>
<evidence type="ECO:0000256" key="5">
    <source>
        <dbReference type="ARBA" id="ARBA00023242"/>
    </source>
</evidence>
<dbReference type="OrthoDB" id="532500at2759"/>
<dbReference type="PANTHER" id="PTHR14440">
    <property type="entry name" value="DNA-DIRECTED RNA POLYMERASE I SUBUNIT RPA49"/>
    <property type="match status" value="1"/>
</dbReference>
<proteinExistence type="inferred from homology"/>
<keyword evidence="5" id="KW-0539">Nucleus</keyword>
<dbReference type="FunCoup" id="A0A2T3AK35">
    <property type="interactions" value="653"/>
</dbReference>
<dbReference type="Pfam" id="PF06870">
    <property type="entry name" value="RNA_pol_I_A49"/>
    <property type="match status" value="1"/>
</dbReference>
<dbReference type="STRING" id="2025994.A0A2T3AK35"/>
<dbReference type="EMBL" id="KZ678380">
    <property type="protein sequence ID" value="PSS00961.1"/>
    <property type="molecule type" value="Genomic_DNA"/>
</dbReference>
<evidence type="ECO:0000256" key="3">
    <source>
        <dbReference type="ARBA" id="ARBA00022478"/>
    </source>
</evidence>
<organism evidence="7 8">
    <name type="scientific">Coniella lustricola</name>
    <dbReference type="NCBI Taxonomy" id="2025994"/>
    <lineage>
        <taxon>Eukaryota</taxon>
        <taxon>Fungi</taxon>
        <taxon>Dikarya</taxon>
        <taxon>Ascomycota</taxon>
        <taxon>Pezizomycotina</taxon>
        <taxon>Sordariomycetes</taxon>
        <taxon>Sordariomycetidae</taxon>
        <taxon>Diaporthales</taxon>
        <taxon>Schizoparmaceae</taxon>
        <taxon>Coniella</taxon>
    </lineage>
</organism>